<dbReference type="EMBL" id="JACAZH010000001">
    <property type="protein sequence ID" value="KAF7378378.1"/>
    <property type="molecule type" value="Genomic_DNA"/>
</dbReference>
<name>A0A8H6ZG62_9AGAR</name>
<feature type="transmembrane region" description="Helical" evidence="1">
    <location>
        <begin position="109"/>
        <end position="128"/>
    </location>
</feature>
<feature type="transmembrane region" description="Helical" evidence="1">
    <location>
        <begin position="216"/>
        <end position="241"/>
    </location>
</feature>
<comment type="caution">
    <text evidence="2">The sequence shown here is derived from an EMBL/GenBank/DDBJ whole genome shotgun (WGS) entry which is preliminary data.</text>
</comment>
<feature type="transmembrane region" description="Helical" evidence="1">
    <location>
        <begin position="135"/>
        <end position="154"/>
    </location>
</feature>
<feature type="transmembrane region" description="Helical" evidence="1">
    <location>
        <begin position="20"/>
        <end position="47"/>
    </location>
</feature>
<dbReference type="OrthoDB" id="2756618at2759"/>
<sequence length="323" mass="35632">MNDSIPDAAPTTMHDLNIVRAYLIALVVETLNIGISTTLCTATAQILLRKERGKLNRHLLATLCLIWVLSVAHWIIDIVRASQAFIDSAGRAAAYYSVVSTPLEAAKTGVYITITLVADHFMIYRVFVVWNRNRLIVILPILLWIATAISGYTVTHVVLLAGSEDVFFPALAPWALSFFTMSLSLNAVCTLLIAGRLMMIEMRVGTMRSGNSYVHSVLVVFLESAAMYSLSLIVLLVLYALGSNAQYILVDWTPSLIGIAFSLIIYRLAAANSVVSASTPSSRQEGTNPYPLTNVNVTHFVETHREKYDLERSINNKGPREEL</sequence>
<feature type="transmembrane region" description="Helical" evidence="1">
    <location>
        <begin position="247"/>
        <end position="266"/>
    </location>
</feature>
<gene>
    <name evidence="2" type="ORF">MSAN_00264100</name>
</gene>
<evidence type="ECO:0000313" key="3">
    <source>
        <dbReference type="Proteomes" id="UP000623467"/>
    </source>
</evidence>
<keyword evidence="3" id="KW-1185">Reference proteome</keyword>
<keyword evidence="1" id="KW-0812">Transmembrane</keyword>
<keyword evidence="1" id="KW-0472">Membrane</keyword>
<keyword evidence="1" id="KW-1133">Transmembrane helix</keyword>
<organism evidence="2 3">
    <name type="scientific">Mycena sanguinolenta</name>
    <dbReference type="NCBI Taxonomy" id="230812"/>
    <lineage>
        <taxon>Eukaryota</taxon>
        <taxon>Fungi</taxon>
        <taxon>Dikarya</taxon>
        <taxon>Basidiomycota</taxon>
        <taxon>Agaricomycotina</taxon>
        <taxon>Agaricomycetes</taxon>
        <taxon>Agaricomycetidae</taxon>
        <taxon>Agaricales</taxon>
        <taxon>Marasmiineae</taxon>
        <taxon>Mycenaceae</taxon>
        <taxon>Mycena</taxon>
    </lineage>
</organism>
<protein>
    <submittedName>
        <fullName evidence="2">Uncharacterized protein</fullName>
    </submittedName>
</protein>
<feature type="transmembrane region" description="Helical" evidence="1">
    <location>
        <begin position="59"/>
        <end position="76"/>
    </location>
</feature>
<feature type="transmembrane region" description="Helical" evidence="1">
    <location>
        <begin position="174"/>
        <end position="195"/>
    </location>
</feature>
<proteinExistence type="predicted"/>
<dbReference type="AlphaFoldDB" id="A0A8H6ZG62"/>
<reference evidence="2" key="1">
    <citation type="submission" date="2020-05" db="EMBL/GenBank/DDBJ databases">
        <title>Mycena genomes resolve the evolution of fungal bioluminescence.</title>
        <authorList>
            <person name="Tsai I.J."/>
        </authorList>
    </citation>
    <scope>NUCLEOTIDE SEQUENCE</scope>
    <source>
        <strain evidence="2">160909Yilan</strain>
    </source>
</reference>
<accession>A0A8H6ZG62</accession>
<dbReference type="Proteomes" id="UP000623467">
    <property type="component" value="Unassembled WGS sequence"/>
</dbReference>
<evidence type="ECO:0000313" key="2">
    <source>
        <dbReference type="EMBL" id="KAF7378378.1"/>
    </source>
</evidence>
<evidence type="ECO:0000256" key="1">
    <source>
        <dbReference type="SAM" id="Phobius"/>
    </source>
</evidence>